<dbReference type="EMBL" id="OOIN01000030">
    <property type="protein sequence ID" value="SPO29964.1"/>
    <property type="molecule type" value="Genomic_DNA"/>
</dbReference>
<dbReference type="SMART" id="SM00886">
    <property type="entry name" value="Dabb"/>
    <property type="match status" value="1"/>
</dbReference>
<dbReference type="SUPFAM" id="SSF54909">
    <property type="entry name" value="Dimeric alpha+beta barrel"/>
    <property type="match status" value="1"/>
</dbReference>
<feature type="domain" description="Stress-response A/B barrel" evidence="2">
    <location>
        <begin position="3"/>
        <end position="105"/>
    </location>
</feature>
<dbReference type="Proteomes" id="UP000324022">
    <property type="component" value="Unassembled WGS sequence"/>
</dbReference>
<dbReference type="InterPro" id="IPR013097">
    <property type="entry name" value="Dabb"/>
</dbReference>
<dbReference type="Gene3D" id="3.30.70.100">
    <property type="match status" value="1"/>
</dbReference>
<keyword evidence="4" id="KW-1185">Reference proteome</keyword>
<name>A0A5C3EH04_9BASI</name>
<dbReference type="AlphaFoldDB" id="A0A5C3EH04"/>
<evidence type="ECO:0000313" key="4">
    <source>
        <dbReference type="Proteomes" id="UP000324022"/>
    </source>
</evidence>
<evidence type="ECO:0000256" key="1">
    <source>
        <dbReference type="ARBA" id="ARBA00011738"/>
    </source>
</evidence>
<reference evidence="3 4" key="1">
    <citation type="submission" date="2018-03" db="EMBL/GenBank/DDBJ databases">
        <authorList>
            <person name="Guldener U."/>
        </authorList>
    </citation>
    <scope>NUCLEOTIDE SEQUENCE [LARGE SCALE GENOMIC DNA]</scope>
    <source>
        <strain evidence="3 4">NBRC100155</strain>
    </source>
</reference>
<dbReference type="PANTHER" id="PTHR33178">
    <property type="match status" value="1"/>
</dbReference>
<evidence type="ECO:0000313" key="3">
    <source>
        <dbReference type="EMBL" id="SPO29964.1"/>
    </source>
</evidence>
<dbReference type="Pfam" id="PF07876">
    <property type="entry name" value="Dabb"/>
    <property type="match status" value="1"/>
</dbReference>
<dbReference type="PROSITE" id="PS51502">
    <property type="entry name" value="S_R_A_B_BARREL"/>
    <property type="match status" value="1"/>
</dbReference>
<dbReference type="InterPro" id="IPR044662">
    <property type="entry name" value="HS1/DABB1-like"/>
</dbReference>
<dbReference type="OrthoDB" id="1601230at2759"/>
<dbReference type="InterPro" id="IPR011008">
    <property type="entry name" value="Dimeric_a/b-barrel"/>
</dbReference>
<proteinExistence type="predicted"/>
<comment type="subunit">
    <text evidence="1">Homodimer.</text>
</comment>
<protein>
    <recommendedName>
        <fullName evidence="2">Stress-response A/B barrel domain-containing protein</fullName>
    </recommendedName>
</protein>
<evidence type="ECO:0000259" key="2">
    <source>
        <dbReference type="PROSITE" id="PS51502"/>
    </source>
</evidence>
<organism evidence="3 4">
    <name type="scientific">Ustilago trichophora</name>
    <dbReference type="NCBI Taxonomy" id="86804"/>
    <lineage>
        <taxon>Eukaryota</taxon>
        <taxon>Fungi</taxon>
        <taxon>Dikarya</taxon>
        <taxon>Basidiomycota</taxon>
        <taxon>Ustilaginomycotina</taxon>
        <taxon>Ustilaginomycetes</taxon>
        <taxon>Ustilaginales</taxon>
        <taxon>Ustilaginaceae</taxon>
        <taxon>Ustilago</taxon>
    </lineage>
</organism>
<dbReference type="PANTHER" id="PTHR33178:SF10">
    <property type="entry name" value="STRESS-RESPONSE A_B BARREL DOMAIN-CONTAINING PROTEIN"/>
    <property type="match status" value="1"/>
</dbReference>
<accession>A0A5C3EH04</accession>
<sequence length="107" mass="12484">MPIIHIVSLKYKDSISTSQRQELFSELNNFPTQCLYRDGKPYIVDFKSSTKNISPEGAGKGFHHTFVSTFPSSDHIKWYLEHDRVHLDFVEKVKPALEDLYIYDFEA</sequence>
<gene>
    <name evidence="3" type="ORF">UTRI_06270_B</name>
</gene>